<evidence type="ECO:0000313" key="2">
    <source>
        <dbReference type="Proteomes" id="UP000636010"/>
    </source>
</evidence>
<dbReference type="RefSeq" id="WP_188465782.1">
    <property type="nucleotide sequence ID" value="NZ_BAABHU010000011.1"/>
</dbReference>
<dbReference type="Proteomes" id="UP000636010">
    <property type="component" value="Unassembled WGS sequence"/>
</dbReference>
<keyword evidence="2" id="KW-1185">Reference proteome</keyword>
<reference evidence="2" key="1">
    <citation type="journal article" date="2019" name="Int. J. Syst. Evol. Microbiol.">
        <title>The Global Catalogue of Microorganisms (GCM) 10K type strain sequencing project: providing services to taxonomists for standard genome sequencing and annotation.</title>
        <authorList>
            <consortium name="The Broad Institute Genomics Platform"/>
            <consortium name="The Broad Institute Genome Sequencing Center for Infectious Disease"/>
            <person name="Wu L."/>
            <person name="Ma J."/>
        </authorList>
    </citation>
    <scope>NUCLEOTIDE SEQUENCE [LARGE SCALE GENOMIC DNA]</scope>
    <source>
        <strain evidence="2">CGMCC 1.10832</strain>
    </source>
</reference>
<protein>
    <recommendedName>
        <fullName evidence="3">DUF2693 domain-containing protein</fullName>
    </recommendedName>
</protein>
<dbReference type="InterPro" id="IPR024401">
    <property type="entry name" value="WYL_prot"/>
</dbReference>
<gene>
    <name evidence="1" type="ORF">GCM10011506_34070</name>
</gene>
<dbReference type="EMBL" id="BMEC01000011">
    <property type="protein sequence ID" value="GGC45635.1"/>
    <property type="molecule type" value="Genomic_DNA"/>
</dbReference>
<comment type="caution">
    <text evidence="1">The sequence shown here is derived from an EMBL/GenBank/DDBJ whole genome shotgun (WGS) entry which is preliminary data.</text>
</comment>
<evidence type="ECO:0000313" key="1">
    <source>
        <dbReference type="EMBL" id="GGC45635.1"/>
    </source>
</evidence>
<proteinExistence type="predicted"/>
<name>A0ABQ1MRM1_9BACT</name>
<organism evidence="1 2">
    <name type="scientific">Marivirga lumbricoides</name>
    <dbReference type="NCBI Taxonomy" id="1046115"/>
    <lineage>
        <taxon>Bacteria</taxon>
        <taxon>Pseudomonadati</taxon>
        <taxon>Bacteroidota</taxon>
        <taxon>Cytophagia</taxon>
        <taxon>Cytophagales</taxon>
        <taxon>Marivirgaceae</taxon>
        <taxon>Marivirga</taxon>
    </lineage>
</organism>
<evidence type="ECO:0008006" key="3">
    <source>
        <dbReference type="Google" id="ProtNLM"/>
    </source>
</evidence>
<accession>A0ABQ1MRM1</accession>
<dbReference type="Pfam" id="PF10902">
    <property type="entry name" value="WYL_2"/>
    <property type="match status" value="1"/>
</dbReference>
<sequence length="116" mass="13181">MKDLRNTIPAEKKNFRSFVFKRAHEIRKSTGKAMAVCLAKAWQLYRLAKSMAKGAVNFAYEKKDGSLRKAVGTLKDVHTMVKGTSNNASSPKVLHYFDLDAQGFRCFKVENFITIY</sequence>